<gene>
    <name evidence="1" type="ORF">J43TS3_09950</name>
</gene>
<dbReference type="EMBL" id="BORP01000001">
    <property type="protein sequence ID" value="GIO26384.1"/>
    <property type="molecule type" value="Genomic_DNA"/>
</dbReference>
<dbReference type="AlphaFoldDB" id="A0A919X7C3"/>
<dbReference type="RefSeq" id="WP_212919850.1">
    <property type="nucleotide sequence ID" value="NZ_BORP01000001.1"/>
</dbReference>
<organism evidence="1 2">
    <name type="scientific">Ornithinibacillus bavariensis</name>
    <dbReference type="NCBI Taxonomy" id="545502"/>
    <lineage>
        <taxon>Bacteria</taxon>
        <taxon>Bacillati</taxon>
        <taxon>Bacillota</taxon>
        <taxon>Bacilli</taxon>
        <taxon>Bacillales</taxon>
        <taxon>Bacillaceae</taxon>
        <taxon>Ornithinibacillus</taxon>
    </lineage>
</organism>
<dbReference type="Proteomes" id="UP000676917">
    <property type="component" value="Unassembled WGS sequence"/>
</dbReference>
<dbReference type="Pfam" id="PF11185">
    <property type="entry name" value="DUF2971"/>
    <property type="match status" value="1"/>
</dbReference>
<evidence type="ECO:0008006" key="3">
    <source>
        <dbReference type="Google" id="ProtNLM"/>
    </source>
</evidence>
<reference evidence="1" key="1">
    <citation type="submission" date="2021-03" db="EMBL/GenBank/DDBJ databases">
        <title>Antimicrobial resistance genes in bacteria isolated from Japanese honey, and their potential for conferring macrolide and lincosamide resistance in the American foulbrood pathogen Paenibacillus larvae.</title>
        <authorList>
            <person name="Okamoto M."/>
            <person name="Kumagai M."/>
            <person name="Kanamori H."/>
            <person name="Takamatsu D."/>
        </authorList>
    </citation>
    <scope>NUCLEOTIDE SEQUENCE</scope>
    <source>
        <strain evidence="1">J43TS3</strain>
    </source>
</reference>
<proteinExistence type="predicted"/>
<accession>A0A919X7C3</accession>
<dbReference type="InterPro" id="IPR021352">
    <property type="entry name" value="DUF2971"/>
</dbReference>
<evidence type="ECO:0000313" key="2">
    <source>
        <dbReference type="Proteomes" id="UP000676917"/>
    </source>
</evidence>
<keyword evidence="2" id="KW-1185">Reference proteome</keyword>
<comment type="caution">
    <text evidence="1">The sequence shown here is derived from an EMBL/GenBank/DDBJ whole genome shotgun (WGS) entry which is preliminary data.</text>
</comment>
<evidence type="ECO:0000313" key="1">
    <source>
        <dbReference type="EMBL" id="GIO26384.1"/>
    </source>
</evidence>
<protein>
    <recommendedName>
        <fullName evidence="3">DUF2971 domain-containing protein</fullName>
    </recommendedName>
</protein>
<name>A0A919X7C3_9BACI</name>
<sequence>MSLFNQEVTLSEDYVYHYTSLEVAIENILFEGRLRFSPFIQTNDPRESKDWNVSITHTNGIEISTESLLEIVEKFNRKLKKDIKILCMTDEDKNSYNQINYGGRGFAHSRMWAQYASNHRGVCLVFDKRELHHTIITELDRLKQIYFGRVDYNSYYPINVDDYEAFNINQKDMISKEIDELLNDHVTRYYKTLYLRKAPDWRDENEFRWVIQSSQDYEYVSIDSSLRAVILGVETPREYDSVFSEFQEKYKIEVSRMHWYNGNPTPLPAF</sequence>